<dbReference type="CDD" id="cd00009">
    <property type="entry name" value="AAA"/>
    <property type="match status" value="1"/>
</dbReference>
<dbReference type="InterPro" id="IPR025662">
    <property type="entry name" value="Sigma_54_int_dom_ATP-bd_1"/>
</dbReference>
<dbReference type="SUPFAM" id="SSF52540">
    <property type="entry name" value="P-loop containing nucleoside triphosphate hydrolases"/>
    <property type="match status" value="1"/>
</dbReference>
<evidence type="ECO:0000256" key="1">
    <source>
        <dbReference type="ARBA" id="ARBA00022741"/>
    </source>
</evidence>
<proteinExistence type="predicted"/>
<dbReference type="GO" id="GO:0043565">
    <property type="term" value="F:sequence-specific DNA binding"/>
    <property type="evidence" value="ECO:0007669"/>
    <property type="project" value="InterPro"/>
</dbReference>
<dbReference type="InterPro" id="IPR004096">
    <property type="entry name" value="V4R"/>
</dbReference>
<dbReference type="PROSITE" id="PS00676">
    <property type="entry name" value="SIGMA54_INTERACT_2"/>
    <property type="match status" value="1"/>
</dbReference>
<dbReference type="PROSITE" id="PS00675">
    <property type="entry name" value="SIGMA54_INTERACT_1"/>
    <property type="match status" value="1"/>
</dbReference>
<gene>
    <name evidence="9" type="ORF">SIDU_08245</name>
</gene>
<dbReference type="Pfam" id="PF06505">
    <property type="entry name" value="XylR_N"/>
    <property type="match status" value="1"/>
</dbReference>
<dbReference type="InterPro" id="IPR025943">
    <property type="entry name" value="Sigma_54_int_dom_ATP-bd_2"/>
</dbReference>
<dbReference type="SUPFAM" id="SSF111126">
    <property type="entry name" value="Ligand-binding domain in the NO signalling and Golgi transport"/>
    <property type="match status" value="1"/>
</dbReference>
<evidence type="ECO:0000313" key="9">
    <source>
        <dbReference type="EMBL" id="APL94489.1"/>
    </source>
</evidence>
<evidence type="ECO:0000256" key="7">
    <source>
        <dbReference type="ARBA" id="ARBA00023163"/>
    </source>
</evidence>
<evidence type="ECO:0000256" key="6">
    <source>
        <dbReference type="ARBA" id="ARBA00023159"/>
    </source>
</evidence>
<dbReference type="InterPro" id="IPR024096">
    <property type="entry name" value="NO_sig/Golgi_transp_ligand-bd"/>
</dbReference>
<dbReference type="PANTHER" id="PTHR32071">
    <property type="entry name" value="TRANSCRIPTIONAL REGULATORY PROTEIN"/>
    <property type="match status" value="1"/>
</dbReference>
<dbReference type="SMART" id="SM00989">
    <property type="entry name" value="V4R"/>
    <property type="match status" value="1"/>
</dbReference>
<dbReference type="PANTHER" id="PTHR32071:SF57">
    <property type="entry name" value="C4-DICARBOXYLATE TRANSPORT TRANSCRIPTIONAL REGULATORY PROTEIN DCTD"/>
    <property type="match status" value="1"/>
</dbReference>
<keyword evidence="6" id="KW-0010">Activator</keyword>
<dbReference type="InterPro" id="IPR010523">
    <property type="entry name" value="XylR_N"/>
</dbReference>
<dbReference type="Pfam" id="PF00158">
    <property type="entry name" value="Sigma54_activat"/>
    <property type="match status" value="1"/>
</dbReference>
<name>A0A1L5BNN6_SPHIB</name>
<dbReference type="InterPro" id="IPR002197">
    <property type="entry name" value="HTH_Fis"/>
</dbReference>
<dbReference type="InterPro" id="IPR002078">
    <property type="entry name" value="Sigma_54_int"/>
</dbReference>
<evidence type="ECO:0000256" key="3">
    <source>
        <dbReference type="ARBA" id="ARBA00023012"/>
    </source>
</evidence>
<protein>
    <submittedName>
        <fullName evidence="9">Fis family transcriptional regulator</fullName>
    </submittedName>
</protein>
<dbReference type="AlphaFoldDB" id="A0A1L5BNN6"/>
<dbReference type="GO" id="GO:0000160">
    <property type="term" value="P:phosphorelay signal transduction system"/>
    <property type="evidence" value="ECO:0007669"/>
    <property type="project" value="UniProtKB-KW"/>
</dbReference>
<dbReference type="GO" id="GO:0005524">
    <property type="term" value="F:ATP binding"/>
    <property type="evidence" value="ECO:0007669"/>
    <property type="project" value="UniProtKB-KW"/>
</dbReference>
<dbReference type="SMART" id="SM00382">
    <property type="entry name" value="AAA"/>
    <property type="match status" value="1"/>
</dbReference>
<dbReference type="PRINTS" id="PR01590">
    <property type="entry name" value="HTHFIS"/>
</dbReference>
<dbReference type="PROSITE" id="PS50045">
    <property type="entry name" value="SIGMA54_INTERACT_4"/>
    <property type="match status" value="1"/>
</dbReference>
<dbReference type="InterPro" id="IPR058031">
    <property type="entry name" value="AAA_lid_NorR"/>
</dbReference>
<dbReference type="Gene3D" id="3.30.1380.20">
    <property type="entry name" value="Trafficking protein particle complex subunit 3"/>
    <property type="match status" value="1"/>
</dbReference>
<keyword evidence="7" id="KW-0804">Transcription</keyword>
<dbReference type="Gene3D" id="1.10.8.60">
    <property type="match status" value="1"/>
</dbReference>
<keyword evidence="3" id="KW-0902">Two-component regulatory system</keyword>
<feature type="domain" description="Sigma-54 factor interaction" evidence="8">
    <location>
        <begin position="233"/>
        <end position="462"/>
    </location>
</feature>
<dbReference type="Pfam" id="PF25601">
    <property type="entry name" value="AAA_lid_14"/>
    <property type="match status" value="1"/>
</dbReference>
<dbReference type="RefSeq" id="WP_007684806.1">
    <property type="nucleotide sequence ID" value="NZ_CP013070.1"/>
</dbReference>
<dbReference type="Gene3D" id="1.10.10.60">
    <property type="entry name" value="Homeodomain-like"/>
    <property type="match status" value="1"/>
</dbReference>
<dbReference type="SUPFAM" id="SSF46689">
    <property type="entry name" value="Homeodomain-like"/>
    <property type="match status" value="1"/>
</dbReference>
<evidence type="ECO:0000259" key="8">
    <source>
        <dbReference type="PROSITE" id="PS50045"/>
    </source>
</evidence>
<evidence type="ECO:0000256" key="2">
    <source>
        <dbReference type="ARBA" id="ARBA00022840"/>
    </source>
</evidence>
<reference evidence="9 10" key="1">
    <citation type="journal article" date="2012" name="J. Bacteriol.">
        <title>Genome sequence of Sphingobium indicum B90A, a hexachlorocyclohexane-degrading bacterium.</title>
        <authorList>
            <person name="Anand S."/>
            <person name="Sangwan N."/>
            <person name="Lata P."/>
            <person name="Kaur J."/>
            <person name="Dua A."/>
            <person name="Singh A.K."/>
            <person name="Verma M."/>
            <person name="Kaur J."/>
            <person name="Khurana J.P."/>
            <person name="Khurana P."/>
            <person name="Mathur S."/>
            <person name="Lal R."/>
        </authorList>
    </citation>
    <scope>NUCLEOTIDE SEQUENCE [LARGE SCALE GENOMIC DNA]</scope>
    <source>
        <strain evidence="10">DSM 16412 / CCM 7286 / MTCC 6364 / B90A</strain>
    </source>
</reference>
<keyword evidence="2" id="KW-0067">ATP-binding</keyword>
<dbReference type="KEGG" id="sinb:SIDU_08245"/>
<sequence>MASKALDDRSGRIDLWSKLRFDPGTGTVWLDEQRMLLLHAGSLGALRAEMVRTLGEGRAGALLMRMGYQSGVQDAEIARKMVGDRDYEEVFLLGPRLHKLEGLVQVETIQCELDLDAGRFHGEFRWTESWEAESQIAHFGIGEHATCWNQLGYASGYVSAFMGRPVIFRETMCKAKGDPHCTIVGEIASDLPADDPYLKAMRPEDIAGQLRAMAEEIGELRASLRREKQTGSLIGQSPAFLKSVNLLRRAADSNITVLLTGETGVGKEVFAHWLHDNGPRRDRPFVAINCGAIPHDLIESELFGVEPGAYTGAQRQRLGRFERADGGTLFLDEVGDLPLPAQVKLLRVLQTGEVERLGGDRPVHVDVRIVAATNVDLTSAVAARTFRADLFYRLNPFPVAIPPLRERAADIPLFVEALVERLARRHGKPVRGVSDQAMRALIAYHWPGNVRELENVLERGVLLAEPGGRIDVDTLSIMLEPDSREQAHVRPDGRLAVTGAPLIPDIERAPLLLADYEAALVGEALRRAGGNVADAARMLGMSRRQLDYRLKQGGG</sequence>
<accession>A0A1L5BNN6</accession>
<dbReference type="Pfam" id="PF02830">
    <property type="entry name" value="V4R"/>
    <property type="match status" value="1"/>
</dbReference>
<evidence type="ECO:0000256" key="4">
    <source>
        <dbReference type="ARBA" id="ARBA00023015"/>
    </source>
</evidence>
<dbReference type="PROSITE" id="PS00688">
    <property type="entry name" value="SIGMA54_INTERACT_3"/>
    <property type="match status" value="1"/>
</dbReference>
<evidence type="ECO:0000313" key="10">
    <source>
        <dbReference type="Proteomes" id="UP000004550"/>
    </source>
</evidence>
<keyword evidence="5" id="KW-0238">DNA-binding</keyword>
<keyword evidence="4" id="KW-0805">Transcription regulation</keyword>
<keyword evidence="1" id="KW-0547">Nucleotide-binding</keyword>
<dbReference type="FunFam" id="3.40.50.300:FF:000006">
    <property type="entry name" value="DNA-binding transcriptional regulator NtrC"/>
    <property type="match status" value="1"/>
</dbReference>
<evidence type="ECO:0000256" key="5">
    <source>
        <dbReference type="ARBA" id="ARBA00023125"/>
    </source>
</evidence>
<dbReference type="InterPro" id="IPR009057">
    <property type="entry name" value="Homeodomain-like_sf"/>
</dbReference>
<dbReference type="Pfam" id="PF02954">
    <property type="entry name" value="HTH_8"/>
    <property type="match status" value="1"/>
</dbReference>
<dbReference type="Proteomes" id="UP000004550">
    <property type="component" value="Chromosome"/>
</dbReference>
<dbReference type="InterPro" id="IPR025944">
    <property type="entry name" value="Sigma_54_int_dom_CS"/>
</dbReference>
<dbReference type="Gene3D" id="3.40.50.300">
    <property type="entry name" value="P-loop containing nucleotide triphosphate hydrolases"/>
    <property type="match status" value="1"/>
</dbReference>
<organism evidence="9 10">
    <name type="scientific">Sphingobium indicum (strain DSM 16412 / CCM 7286 / MTCC 6364 / B90A)</name>
    <dbReference type="NCBI Taxonomy" id="861109"/>
    <lineage>
        <taxon>Bacteria</taxon>
        <taxon>Pseudomonadati</taxon>
        <taxon>Pseudomonadota</taxon>
        <taxon>Alphaproteobacteria</taxon>
        <taxon>Sphingomonadales</taxon>
        <taxon>Sphingomonadaceae</taxon>
        <taxon>Sphingobium</taxon>
    </lineage>
</organism>
<dbReference type="InterPro" id="IPR003593">
    <property type="entry name" value="AAA+_ATPase"/>
</dbReference>
<dbReference type="InterPro" id="IPR027417">
    <property type="entry name" value="P-loop_NTPase"/>
</dbReference>
<dbReference type="GO" id="GO:0006355">
    <property type="term" value="P:regulation of DNA-templated transcription"/>
    <property type="evidence" value="ECO:0007669"/>
    <property type="project" value="InterPro"/>
</dbReference>
<dbReference type="EMBL" id="CP013070">
    <property type="protein sequence ID" value="APL94489.1"/>
    <property type="molecule type" value="Genomic_DNA"/>
</dbReference>